<keyword evidence="8" id="KW-1185">Reference proteome</keyword>
<evidence type="ECO:0000256" key="4">
    <source>
        <dbReference type="ARBA" id="ARBA00022679"/>
    </source>
</evidence>
<evidence type="ECO:0000259" key="6">
    <source>
        <dbReference type="Pfam" id="PF04101"/>
    </source>
</evidence>
<protein>
    <submittedName>
        <fullName evidence="7">Glycosyltransferase</fullName>
    </submittedName>
</protein>
<keyword evidence="3" id="KW-0328">Glycosyltransferase</keyword>
<gene>
    <name evidence="7" type="ORF">ACFSYC_04070</name>
</gene>
<evidence type="ECO:0000256" key="3">
    <source>
        <dbReference type="ARBA" id="ARBA00022676"/>
    </source>
</evidence>
<dbReference type="Pfam" id="PF04101">
    <property type="entry name" value="Glyco_tran_28_C"/>
    <property type="match status" value="1"/>
</dbReference>
<evidence type="ECO:0000313" key="8">
    <source>
        <dbReference type="Proteomes" id="UP001597601"/>
    </source>
</evidence>
<keyword evidence="4" id="KW-0808">Transferase</keyword>
<dbReference type="Gene3D" id="3.40.50.2000">
    <property type="entry name" value="Glycogen Phosphorylase B"/>
    <property type="match status" value="1"/>
</dbReference>
<reference evidence="8" key="1">
    <citation type="journal article" date="2019" name="Int. J. Syst. Evol. Microbiol.">
        <title>The Global Catalogue of Microorganisms (GCM) 10K type strain sequencing project: providing services to taxonomists for standard genome sequencing and annotation.</title>
        <authorList>
            <consortium name="The Broad Institute Genomics Platform"/>
            <consortium name="The Broad Institute Genome Sequencing Center for Infectious Disease"/>
            <person name="Wu L."/>
            <person name="Ma J."/>
        </authorList>
    </citation>
    <scope>NUCLEOTIDE SEQUENCE [LARGE SCALE GENOMIC DNA]</scope>
    <source>
        <strain evidence="8">KCTC 52232</strain>
    </source>
</reference>
<dbReference type="InterPro" id="IPR039042">
    <property type="entry name" value="Alg13-like"/>
</dbReference>
<organism evidence="7 8">
    <name type="scientific">Mucilaginibacter antarcticus</name>
    <dbReference type="NCBI Taxonomy" id="1855725"/>
    <lineage>
        <taxon>Bacteria</taxon>
        <taxon>Pseudomonadati</taxon>
        <taxon>Bacteroidota</taxon>
        <taxon>Sphingobacteriia</taxon>
        <taxon>Sphingobacteriales</taxon>
        <taxon>Sphingobacteriaceae</taxon>
        <taxon>Mucilaginibacter</taxon>
    </lineage>
</organism>
<proteinExistence type="inferred from homology"/>
<comment type="similarity">
    <text evidence="2">Belongs to the glycosyltransferase 28 family.</text>
</comment>
<dbReference type="Proteomes" id="UP001597601">
    <property type="component" value="Unassembled WGS sequence"/>
</dbReference>
<dbReference type="SUPFAM" id="SSF53756">
    <property type="entry name" value="UDP-Glycosyltransferase/glycogen phosphorylase"/>
    <property type="match status" value="1"/>
</dbReference>
<comment type="subcellular location">
    <subcellularLocation>
        <location evidence="1">Endoplasmic reticulum</location>
    </subcellularLocation>
</comment>
<evidence type="ECO:0000313" key="7">
    <source>
        <dbReference type="EMBL" id="MFD2863856.1"/>
    </source>
</evidence>
<dbReference type="RefSeq" id="WP_377123802.1">
    <property type="nucleotide sequence ID" value="NZ_JBHUHN010000001.1"/>
</dbReference>
<dbReference type="EMBL" id="JBHUON010000003">
    <property type="protein sequence ID" value="MFD2863856.1"/>
    <property type="molecule type" value="Genomic_DNA"/>
</dbReference>
<evidence type="ECO:0000256" key="1">
    <source>
        <dbReference type="ARBA" id="ARBA00004240"/>
    </source>
</evidence>
<keyword evidence="5" id="KW-0256">Endoplasmic reticulum</keyword>
<comment type="caution">
    <text evidence="7">The sequence shown here is derived from an EMBL/GenBank/DDBJ whole genome shotgun (WGS) entry which is preliminary data.</text>
</comment>
<feature type="domain" description="Glycosyl transferase family 28 C-terminal" evidence="6">
    <location>
        <begin position="1"/>
        <end position="143"/>
    </location>
</feature>
<evidence type="ECO:0000256" key="2">
    <source>
        <dbReference type="ARBA" id="ARBA00006962"/>
    </source>
</evidence>
<dbReference type="PANTHER" id="PTHR12867:SF6">
    <property type="entry name" value="N-ACETYLGLUCOSAMINYLDIPHOSPHODOLICHOL N-ACETYLGLUCOSAMINYLTRANSFERASE"/>
    <property type="match status" value="1"/>
</dbReference>
<accession>A0ABW5XLR8</accession>
<name>A0ABW5XLR8_9SPHI</name>
<sequence length="160" mass="18066">MIFVTAGTQLPFDRLIKTIDNIAAELPGVRFVAQAVNSAYQAKNIEVLGFISPAEFNGYVDNSKLIISHAGMGTIISALVKHKPIIVIPRLVKYNEHRNEHQLATSRQMDRLNYVNVAYDEDELVTMFKQMWPDNLKPRNSISDVASNEIISSINNFIKY</sequence>
<dbReference type="InterPro" id="IPR007235">
    <property type="entry name" value="Glyco_trans_28_C"/>
</dbReference>
<dbReference type="PANTHER" id="PTHR12867">
    <property type="entry name" value="GLYCOSYL TRANSFERASE-RELATED"/>
    <property type="match status" value="1"/>
</dbReference>
<evidence type="ECO:0000256" key="5">
    <source>
        <dbReference type="ARBA" id="ARBA00022824"/>
    </source>
</evidence>